<protein>
    <submittedName>
        <fullName evidence="1">Uncharacterized protein</fullName>
    </submittedName>
</protein>
<organism evidence="1 2">
    <name type="scientific">Trichlorobacter lovleyi (strain ATCC BAA-1151 / DSM 17278 / SZ)</name>
    <name type="common">Geobacter lovleyi</name>
    <dbReference type="NCBI Taxonomy" id="398767"/>
    <lineage>
        <taxon>Bacteria</taxon>
        <taxon>Pseudomonadati</taxon>
        <taxon>Thermodesulfobacteriota</taxon>
        <taxon>Desulfuromonadia</taxon>
        <taxon>Geobacterales</taxon>
        <taxon>Geobacteraceae</taxon>
        <taxon>Trichlorobacter</taxon>
    </lineage>
</organism>
<dbReference type="STRING" id="398767.Glov_2583"/>
<evidence type="ECO:0007829" key="3">
    <source>
        <dbReference type="PDB" id="8BAT"/>
    </source>
</evidence>
<keyword evidence="2" id="KW-1185">Reference proteome</keyword>
<dbReference type="OrthoDB" id="3255715at2"/>
<reference evidence="1 2" key="1">
    <citation type="submission" date="2008-05" db="EMBL/GenBank/DDBJ databases">
        <title>Complete sequence of chromosome of Geobacter lovleyi SZ.</title>
        <authorList>
            <consortium name="US DOE Joint Genome Institute"/>
            <person name="Lucas S."/>
            <person name="Copeland A."/>
            <person name="Lapidus A."/>
            <person name="Glavina del Rio T."/>
            <person name="Dalin E."/>
            <person name="Tice H."/>
            <person name="Bruce D."/>
            <person name="Goodwin L."/>
            <person name="Pitluck S."/>
            <person name="Chertkov O."/>
            <person name="Meincke L."/>
            <person name="Brettin T."/>
            <person name="Detter J.C."/>
            <person name="Han C."/>
            <person name="Tapia R."/>
            <person name="Kuske C.R."/>
            <person name="Schmutz J."/>
            <person name="Larimer F."/>
            <person name="Land M."/>
            <person name="Hauser L."/>
            <person name="Kyrpides N."/>
            <person name="Mikhailova N."/>
            <person name="Sung Y."/>
            <person name="Fletcher K.E."/>
            <person name="Ritalahti K.M."/>
            <person name="Loeffler F.E."/>
            <person name="Richardson P."/>
        </authorList>
    </citation>
    <scope>NUCLEOTIDE SEQUENCE [LARGE SCALE GENOMIC DNA]</scope>
    <source>
        <strain evidence="2">ATCC BAA-1151 / DSM 17278 / SZ</strain>
    </source>
</reference>
<dbReference type="EMBL" id="CP001089">
    <property type="protein sequence ID" value="ACD96296.1"/>
    <property type="molecule type" value="Genomic_DNA"/>
</dbReference>
<dbReference type="SMR" id="B3E6E9"/>
<dbReference type="RefSeq" id="WP_012470628.1">
    <property type="nucleotide sequence ID" value="NC_010814.1"/>
</dbReference>
<dbReference type="KEGG" id="glo:Glov_2583"/>
<dbReference type="HOGENOM" id="CLU_111014_0_0_7"/>
<sequence>MAERPVYIPNISGTNLVKTQYVDFKWFPGMAIVQKQKSIESLHEAAKKLLNITNLLEISSKSKTTLGVDLSAFNLMITTIKYNKTFSVESAFQSSKVFEKGGPYLDLLDKTSREAKKDGRLQTSGRLKCFKFFGIEWGLEPQTAFYDWLYINALKKNSDYAEQVMEYSAFTDIEFNPERSINCQAYSAALYVSLCHRDLLEYATSSQTAFLEVVTGAPISNARQDDIVQGALKF</sequence>
<keyword evidence="3" id="KW-0002">3D-structure</keyword>
<dbReference type="Pfam" id="PF22397">
    <property type="entry name" value="NADAR-DarT1"/>
    <property type="match status" value="1"/>
</dbReference>
<reference evidence="3" key="2">
    <citation type="journal article" date="2023" name="Mol. Cell">
        <title>Molecular basis for the reversible ADP-ribosylation of guanosine bases.</title>
        <authorList>
            <person name="Schuller M."/>
            <person name="Raggiaschi R."/>
            <person name="Mikolcevic P."/>
            <person name="Rack J.G.M."/>
            <person name="Ariza A."/>
            <person name="Zhang Y."/>
            <person name="Ledermann R."/>
            <person name="Tang C."/>
            <person name="Mikoc A."/>
            <person name="Ahel I."/>
        </authorList>
    </citation>
    <scope>X-RAY CRYSTALLOGRAPHY (2.30 ANGSTROMS)</scope>
</reference>
<dbReference type="InterPro" id="IPR053913">
    <property type="entry name" value="NADAR-DarT1"/>
</dbReference>
<dbReference type="PDB" id="8BAT">
    <property type="method" value="X-ray"/>
    <property type="resolution" value="2.30 A"/>
    <property type="chains" value="A=1-234"/>
</dbReference>
<dbReference type="AlphaFoldDB" id="B3E6E9"/>
<dbReference type="Proteomes" id="UP000002420">
    <property type="component" value="Chromosome"/>
</dbReference>
<evidence type="ECO:0000313" key="1">
    <source>
        <dbReference type="EMBL" id="ACD96296.1"/>
    </source>
</evidence>
<evidence type="ECO:0000313" key="2">
    <source>
        <dbReference type="Proteomes" id="UP000002420"/>
    </source>
</evidence>
<name>B3E6E9_TRIL1</name>
<gene>
    <name evidence="1" type="ordered locus">Glov_2583</name>
</gene>
<dbReference type="eggNOG" id="COG0286">
    <property type="taxonomic scope" value="Bacteria"/>
</dbReference>
<proteinExistence type="evidence at protein level"/>
<accession>B3E6E9</accession>